<feature type="active site" description="Proton acceptor" evidence="4">
    <location>
        <position position="339"/>
    </location>
</feature>
<keyword evidence="6" id="KW-0812">Transmembrane</keyword>
<evidence type="ECO:0000256" key="4">
    <source>
        <dbReference type="PIRSR" id="PIRSR000429-1"/>
    </source>
</evidence>
<dbReference type="PANTHER" id="PTHR43365:SF1">
    <property type="entry name" value="ACETYL-COA C-ACYLTRANSFERASE"/>
    <property type="match status" value="1"/>
</dbReference>
<name>A0A8D5ZP21_9BACL</name>
<evidence type="ECO:0000259" key="8">
    <source>
        <dbReference type="Pfam" id="PF02803"/>
    </source>
</evidence>
<dbReference type="InterPro" id="IPR002155">
    <property type="entry name" value="Thiolase"/>
</dbReference>
<feature type="active site" description="Acyl-thioester intermediate" evidence="4">
    <location>
        <position position="92"/>
    </location>
</feature>
<dbReference type="SUPFAM" id="SSF53901">
    <property type="entry name" value="Thiolase-like"/>
    <property type="match status" value="2"/>
</dbReference>
<dbReference type="Gene3D" id="3.40.47.10">
    <property type="match status" value="2"/>
</dbReference>
<evidence type="ECO:0000256" key="6">
    <source>
        <dbReference type="SAM" id="Phobius"/>
    </source>
</evidence>
<keyword evidence="2 5" id="KW-0808">Transferase</keyword>
<feature type="transmembrane region" description="Helical" evidence="6">
    <location>
        <begin position="363"/>
        <end position="380"/>
    </location>
</feature>
<dbReference type="Pfam" id="PF02803">
    <property type="entry name" value="Thiolase_C"/>
    <property type="match status" value="1"/>
</dbReference>
<comment type="similarity">
    <text evidence="1 5">Belongs to the thiolase-like superfamily. Thiolase family.</text>
</comment>
<dbReference type="GO" id="GO:0003988">
    <property type="term" value="F:acetyl-CoA C-acyltransferase activity"/>
    <property type="evidence" value="ECO:0007669"/>
    <property type="project" value="UniProtKB-ARBA"/>
</dbReference>
<dbReference type="InterPro" id="IPR020613">
    <property type="entry name" value="Thiolase_CS"/>
</dbReference>
<dbReference type="InterPro" id="IPR020616">
    <property type="entry name" value="Thiolase_N"/>
</dbReference>
<dbReference type="InterPro" id="IPR020610">
    <property type="entry name" value="Thiolase_AS"/>
</dbReference>
<evidence type="ECO:0000313" key="10">
    <source>
        <dbReference type="Proteomes" id="UP000677436"/>
    </source>
</evidence>
<dbReference type="Pfam" id="PF00108">
    <property type="entry name" value="Thiolase_N"/>
    <property type="match status" value="1"/>
</dbReference>
<dbReference type="CDD" id="cd00751">
    <property type="entry name" value="thiolase"/>
    <property type="match status" value="1"/>
</dbReference>
<keyword evidence="6" id="KW-1133">Transmembrane helix</keyword>
<gene>
    <name evidence="9" type="ORF">JIR001_16860</name>
</gene>
<protein>
    <submittedName>
        <fullName evidence="9">Acetyl-CoA acetyltransferase</fullName>
    </submittedName>
</protein>
<reference evidence="9" key="2">
    <citation type="journal article" date="2021" name="Microbiol. Resour. Announc.">
        <title>Complete Genome Sequence of Polycladomyces abyssicola JIR-001T, Isolated from Hemipelagic Sediment in Deep Seawater.</title>
        <authorList>
            <person name="Tsubouchi T."/>
            <person name="Kaneko Y."/>
        </authorList>
    </citation>
    <scope>NUCLEOTIDE SEQUENCE</scope>
    <source>
        <strain evidence="9">JIR-001</strain>
    </source>
</reference>
<reference evidence="9" key="1">
    <citation type="journal article" date="2013" name="Int. J. Syst. Evol. Microbiol.">
        <title>Polycladomyces abyssicola gen. nov., sp. nov., a thermophilic filamentous bacterium isolated from hemipelagic sediment.</title>
        <authorList>
            <person name="Tsubouchi T."/>
            <person name="Shimane Y."/>
            <person name="Mori K."/>
            <person name="Usui K."/>
            <person name="Hiraki T."/>
            <person name="Tame A."/>
            <person name="Uematsu K."/>
            <person name="Maruyama T."/>
            <person name="Hatada Y."/>
        </authorList>
    </citation>
    <scope>NUCLEOTIDE SEQUENCE</scope>
    <source>
        <strain evidence="9">JIR-001</strain>
    </source>
</reference>
<sequence length="384" mass="41513">MKQDRDAVILDAVRTPMGRKKGMLSRTRPDEMAAHVLSGIVERNGIDPGAVEDVKMGCVTQIGEQGYNIGRLAALIAGFPVEVCGVSSNRMCGSSLETLNQAAHEVMAGMGDLFIAAGVESMSRVPMGSDGGNFSEKLTDRYTIIPQGFSAEMIASRWALSREELDSFSYESHQKAIKARREGRFDNEILPIEVEDENGNIRRMEMDETPREDTDLQKMATLQPSFQADGVVTPGNSSQISDGAAAVLIASRKKAKELGIRPRARIVATATAGVDPTIMLTGVIPATEKVLKKAGLRMEDIDLFEVNEAFASVVLAWQRETGAPWEKVNVNGGAIALGHPLGASGARITATLVNEMERRKSRFGLITMCIGFGMAIATILEREE</sequence>
<evidence type="ECO:0000256" key="3">
    <source>
        <dbReference type="ARBA" id="ARBA00023315"/>
    </source>
</evidence>
<keyword evidence="10" id="KW-1185">Reference proteome</keyword>
<keyword evidence="3 5" id="KW-0012">Acyltransferase</keyword>
<dbReference type="RefSeq" id="WP_212772321.1">
    <property type="nucleotide sequence ID" value="NZ_AP024601.1"/>
</dbReference>
<feature type="domain" description="Thiolase C-terminal" evidence="8">
    <location>
        <begin position="261"/>
        <end position="382"/>
    </location>
</feature>
<dbReference type="NCBIfam" id="TIGR01930">
    <property type="entry name" value="AcCoA-C-Actrans"/>
    <property type="match status" value="1"/>
</dbReference>
<evidence type="ECO:0000256" key="5">
    <source>
        <dbReference type="RuleBase" id="RU003557"/>
    </source>
</evidence>
<dbReference type="EMBL" id="AP024601">
    <property type="protein sequence ID" value="BCU81903.1"/>
    <property type="molecule type" value="Genomic_DNA"/>
</dbReference>
<dbReference type="Proteomes" id="UP000677436">
    <property type="component" value="Chromosome"/>
</dbReference>
<keyword evidence="6" id="KW-0472">Membrane</keyword>
<feature type="domain" description="Thiolase N-terminal" evidence="7">
    <location>
        <begin position="8"/>
        <end position="252"/>
    </location>
</feature>
<dbReference type="InterPro" id="IPR020617">
    <property type="entry name" value="Thiolase_C"/>
</dbReference>
<dbReference type="PROSITE" id="PS00099">
    <property type="entry name" value="THIOLASE_3"/>
    <property type="match status" value="1"/>
</dbReference>
<evidence type="ECO:0000259" key="7">
    <source>
        <dbReference type="Pfam" id="PF00108"/>
    </source>
</evidence>
<dbReference type="PANTHER" id="PTHR43365">
    <property type="entry name" value="BLR7806 PROTEIN"/>
    <property type="match status" value="1"/>
</dbReference>
<evidence type="ECO:0000256" key="1">
    <source>
        <dbReference type="ARBA" id="ARBA00010982"/>
    </source>
</evidence>
<dbReference type="FunFam" id="3.40.47.10:FF:000010">
    <property type="entry name" value="Acetyl-CoA acetyltransferase (Thiolase)"/>
    <property type="match status" value="1"/>
</dbReference>
<dbReference type="InterPro" id="IPR016039">
    <property type="entry name" value="Thiolase-like"/>
</dbReference>
<dbReference type="AlphaFoldDB" id="A0A8D5ZP21"/>
<accession>A0A8D5ZP21</accession>
<organism evidence="9 10">
    <name type="scientific">Polycladomyces abyssicola</name>
    <dbReference type="NCBI Taxonomy" id="1125966"/>
    <lineage>
        <taxon>Bacteria</taxon>
        <taxon>Bacillati</taxon>
        <taxon>Bacillota</taxon>
        <taxon>Bacilli</taxon>
        <taxon>Bacillales</taxon>
        <taxon>Thermoactinomycetaceae</taxon>
        <taxon>Polycladomyces</taxon>
    </lineage>
</organism>
<proteinExistence type="inferred from homology"/>
<feature type="active site" description="Proton acceptor" evidence="4">
    <location>
        <position position="369"/>
    </location>
</feature>
<evidence type="ECO:0000256" key="2">
    <source>
        <dbReference type="ARBA" id="ARBA00022679"/>
    </source>
</evidence>
<dbReference type="KEGG" id="pabs:JIR001_16860"/>
<dbReference type="PIRSF" id="PIRSF000429">
    <property type="entry name" value="Ac-CoA_Ac_transf"/>
    <property type="match status" value="1"/>
</dbReference>
<evidence type="ECO:0000313" key="9">
    <source>
        <dbReference type="EMBL" id="BCU81903.1"/>
    </source>
</evidence>
<dbReference type="PROSITE" id="PS00737">
    <property type="entry name" value="THIOLASE_2"/>
    <property type="match status" value="1"/>
</dbReference>